<dbReference type="InterPro" id="IPR029787">
    <property type="entry name" value="Nucleotide_cyclase"/>
</dbReference>
<evidence type="ECO:0000313" key="3">
    <source>
        <dbReference type="Proteomes" id="UP000036959"/>
    </source>
</evidence>
<dbReference type="SUPFAM" id="SSF48452">
    <property type="entry name" value="TPR-like"/>
    <property type="match status" value="1"/>
</dbReference>
<dbReference type="GO" id="GO:0006171">
    <property type="term" value="P:cAMP biosynthetic process"/>
    <property type="evidence" value="ECO:0007669"/>
    <property type="project" value="TreeGrafter"/>
</dbReference>
<dbReference type="RefSeq" id="WP_050452889.1">
    <property type="nucleotide sequence ID" value="NZ_LFJJ01000029.1"/>
</dbReference>
<sequence>MDRGTAVEASHLQRVTRTILFADLVESCRLAEADEEGTATRWRGLRMAIETRIVPGHHGRLVRTEGDGLMIVFEEALEAAHCALDIQRMCRRGASAQPGVEPLLLRESLHETDLLADQRDVYGRGVNLAARLYNLAGPGEIVISERIRERLAQNCKDQIEDLGECHLRHLARPVHAYRLGGPGPRPVIAPGAAAHAQPLRASVAVIPFAARAVEPGHEALGEILADEIIAALSRCDRLQVISRLSTSVLRNQRLSARETSALLDARYVLSGAYRTSRDRLILSAELADARSDCVVWAQTMSDSIGAIVLGESDLAAQLRQGVGAAVVAHELDRARTQSLPTLESSMVLLNAIALMHRGVFEEFERAGQMLEVLAERARRQATPYAWLAKWHVLRFNRGWTTDRLGEAQAALDCAKAALDADSQSSIALAVEGFVQTNLLRELDIGEARYSRALEVNPNDSLAWLLKGTLHAFKGEGDEAVAATSYALSLSPLDPLRNFYESLCATAALSAKEYKSAIRLAQASPRGGPTNTSTLRALAIAQSELGLLDDARATVARVLAIEPGLTVKRYLERSPSAGYETGRIWSTALQRAGLPPV</sequence>
<dbReference type="InterPro" id="IPR019734">
    <property type="entry name" value="TPR_rpt"/>
</dbReference>
<dbReference type="PATRIC" id="fig|242163.4.peg.4236"/>
<dbReference type="InterPro" id="IPR001054">
    <property type="entry name" value="A/G_cyclase"/>
</dbReference>
<gene>
    <name evidence="2" type="ORF">BVER_03088</name>
</gene>
<dbReference type="InterPro" id="IPR011990">
    <property type="entry name" value="TPR-like_helical_dom_sf"/>
</dbReference>
<keyword evidence="2" id="KW-0456">Lyase</keyword>
<reference evidence="3" key="1">
    <citation type="submission" date="2015-06" db="EMBL/GenBank/DDBJ databases">
        <title>Comparative genomics of Burkholderia leaf nodule symbionts.</title>
        <authorList>
            <person name="Carlier A."/>
            <person name="Eberl L."/>
            <person name="Pinto-Carbo M."/>
        </authorList>
    </citation>
    <scope>NUCLEOTIDE SEQUENCE [LARGE SCALE GENOMIC DNA]</scope>
    <source>
        <strain evidence="3">UZHbot4</strain>
    </source>
</reference>
<dbReference type="GO" id="GO:0004016">
    <property type="term" value="F:adenylate cyclase activity"/>
    <property type="evidence" value="ECO:0007669"/>
    <property type="project" value="UniProtKB-EC"/>
</dbReference>
<dbReference type="SMART" id="SM00028">
    <property type="entry name" value="TPR"/>
    <property type="match status" value="3"/>
</dbReference>
<organism evidence="2 3">
    <name type="scientific">Candidatus Burkholderia verschuerenii</name>
    <dbReference type="NCBI Taxonomy" id="242163"/>
    <lineage>
        <taxon>Bacteria</taxon>
        <taxon>Pseudomonadati</taxon>
        <taxon>Pseudomonadota</taxon>
        <taxon>Betaproteobacteria</taxon>
        <taxon>Burkholderiales</taxon>
        <taxon>Burkholderiaceae</taxon>
        <taxon>Burkholderia</taxon>
    </lineage>
</organism>
<dbReference type="PANTHER" id="PTHR43081:SF19">
    <property type="entry name" value="PH-SENSITIVE ADENYLATE CYCLASE RV1264"/>
    <property type="match status" value="1"/>
</dbReference>
<dbReference type="Pfam" id="PF00211">
    <property type="entry name" value="Guanylate_cyc"/>
    <property type="match status" value="1"/>
</dbReference>
<accession>A0A0L0MEU8</accession>
<dbReference type="GO" id="GO:0035556">
    <property type="term" value="P:intracellular signal transduction"/>
    <property type="evidence" value="ECO:0007669"/>
    <property type="project" value="InterPro"/>
</dbReference>
<dbReference type="SUPFAM" id="SSF55073">
    <property type="entry name" value="Nucleotide cyclase"/>
    <property type="match status" value="1"/>
</dbReference>
<feature type="domain" description="Guanylate cyclase" evidence="1">
    <location>
        <begin position="18"/>
        <end position="133"/>
    </location>
</feature>
<dbReference type="PANTHER" id="PTHR43081">
    <property type="entry name" value="ADENYLATE CYCLASE, TERMINAL-DIFFERENTIATION SPECIFIC-RELATED"/>
    <property type="match status" value="1"/>
</dbReference>
<dbReference type="Proteomes" id="UP000036959">
    <property type="component" value="Unassembled WGS sequence"/>
</dbReference>
<dbReference type="AlphaFoldDB" id="A0A0L0MEU8"/>
<dbReference type="OrthoDB" id="1971692at2"/>
<name>A0A0L0MEU8_9BURK</name>
<dbReference type="EMBL" id="LFJJ01000029">
    <property type="protein sequence ID" value="KND61202.1"/>
    <property type="molecule type" value="Genomic_DNA"/>
</dbReference>
<dbReference type="EC" id="4.6.1.1" evidence="2"/>
<comment type="caution">
    <text evidence="2">The sequence shown here is derived from an EMBL/GenBank/DDBJ whole genome shotgun (WGS) entry which is preliminary data.</text>
</comment>
<proteinExistence type="predicted"/>
<dbReference type="Gene3D" id="3.30.70.1230">
    <property type="entry name" value="Nucleotide cyclase"/>
    <property type="match status" value="1"/>
</dbReference>
<evidence type="ECO:0000313" key="2">
    <source>
        <dbReference type="EMBL" id="KND61202.1"/>
    </source>
</evidence>
<dbReference type="InterPro" id="IPR050697">
    <property type="entry name" value="Adenylyl/Guanylyl_Cyclase_3/4"/>
</dbReference>
<evidence type="ECO:0000259" key="1">
    <source>
        <dbReference type="PROSITE" id="PS50125"/>
    </source>
</evidence>
<keyword evidence="3" id="KW-1185">Reference proteome</keyword>
<dbReference type="Gene3D" id="1.25.40.10">
    <property type="entry name" value="Tetratricopeptide repeat domain"/>
    <property type="match status" value="1"/>
</dbReference>
<protein>
    <submittedName>
        <fullName evidence="2">Adenylate cyclase</fullName>
        <ecNumber evidence="2">4.6.1.1</ecNumber>
    </submittedName>
</protein>
<dbReference type="CDD" id="cd07302">
    <property type="entry name" value="CHD"/>
    <property type="match status" value="1"/>
</dbReference>
<dbReference type="PROSITE" id="PS50125">
    <property type="entry name" value="GUANYLATE_CYCLASE_2"/>
    <property type="match status" value="1"/>
</dbReference>